<evidence type="ECO:0000313" key="2">
    <source>
        <dbReference type="EMBL" id="BCS30692.1"/>
    </source>
</evidence>
<dbReference type="Gene3D" id="3.40.50.1580">
    <property type="entry name" value="Nucleoside phosphorylase domain"/>
    <property type="match status" value="1"/>
</dbReference>
<dbReference type="AlphaFoldDB" id="A0A7R7Y028"/>
<dbReference type="GO" id="GO:0009116">
    <property type="term" value="P:nucleoside metabolic process"/>
    <property type="evidence" value="ECO:0007669"/>
    <property type="project" value="InterPro"/>
</dbReference>
<proteinExistence type="predicted"/>
<dbReference type="OrthoDB" id="1577640at2759"/>
<protein>
    <submittedName>
        <fullName evidence="2">Uncharacterized protein</fullName>
    </submittedName>
</protein>
<dbReference type="SUPFAM" id="SSF53167">
    <property type="entry name" value="Purine and uridine phosphorylases"/>
    <property type="match status" value="1"/>
</dbReference>
<dbReference type="RefSeq" id="XP_041562878.1">
    <property type="nucleotide sequence ID" value="XM_041697338.1"/>
</dbReference>
<dbReference type="PANTHER" id="PTHR46082:SF6">
    <property type="entry name" value="AAA+ ATPASE DOMAIN-CONTAINING PROTEIN-RELATED"/>
    <property type="match status" value="1"/>
</dbReference>
<dbReference type="PANTHER" id="PTHR46082">
    <property type="entry name" value="ATP/GTP-BINDING PROTEIN-RELATED"/>
    <property type="match status" value="1"/>
</dbReference>
<feature type="compositionally biased region" description="Low complexity" evidence="1">
    <location>
        <begin position="454"/>
        <end position="468"/>
    </location>
</feature>
<organism evidence="2 3">
    <name type="scientific">Aspergillus puulaauensis</name>
    <dbReference type="NCBI Taxonomy" id="1220207"/>
    <lineage>
        <taxon>Eukaryota</taxon>
        <taxon>Fungi</taxon>
        <taxon>Dikarya</taxon>
        <taxon>Ascomycota</taxon>
        <taxon>Pezizomycotina</taxon>
        <taxon>Eurotiomycetes</taxon>
        <taxon>Eurotiomycetidae</taxon>
        <taxon>Eurotiales</taxon>
        <taxon>Aspergillaceae</taxon>
        <taxon>Aspergillus</taxon>
    </lineage>
</organism>
<evidence type="ECO:0000256" key="1">
    <source>
        <dbReference type="SAM" id="MobiDB-lite"/>
    </source>
</evidence>
<sequence length="595" mass="67888">MKGRLWLIDDVDLLGQVFADPGRYKHIQNPVMTAWNQILNQNPVAVDELSFMLCTNLRTMPQSIFPSQITKKQTLNALGFLNAYSFIKTQESSISMHQIVRSATKNWLRKDGLLAHRLGKVAERMQEVLPDDQKLAMTLAPFNDVSISNPTLGMDKQTTLEKEVAKLAVRPLLLTVREIFAYYDSRESKEWHGYAAPTAAAYAKPLLSKASPPSGLVQSRRKFGTMAEKTTEDENTFKRRKEEIIAFEMGAAGLTSHNPALIIRGITDYADSTKSRLWRDYAAQTGTQFPKELREFSANIRGIDGLPQWSDLTTNVSSSPEVSGNISFSMPGLNSRSDFYRVAIVYLINHFATDAELLALYEEAVQQINETSFINNYQHLLKIYYLELEFKSQDPSQRQTIVLLRKQRERHFLSHQIYHAVRSPDTPNQGRKRTLLDPDERQLRLLNMFLEKNTNNSAASQNTAGTSTDTEWYTESEGSDSNADSTDSYLAFPELKSRARFLCEGQPYKQYKEQLRNLALHKARDQAKKSQFGAIQAQPEVEMPEIHENTRPKRPIVAGEMESQPSSRWNFLDKTVKLLQNVRFQPSQQLCDRFL</sequence>
<reference evidence="2" key="1">
    <citation type="submission" date="2021-01" db="EMBL/GenBank/DDBJ databases">
        <authorList>
            <consortium name="Aspergillus puulaauensis MK2 genome sequencing consortium"/>
            <person name="Kazuki M."/>
            <person name="Futagami T."/>
        </authorList>
    </citation>
    <scope>NUCLEOTIDE SEQUENCE</scope>
    <source>
        <strain evidence="2">MK2</strain>
    </source>
</reference>
<dbReference type="GO" id="GO:0003824">
    <property type="term" value="F:catalytic activity"/>
    <property type="evidence" value="ECO:0007669"/>
    <property type="project" value="InterPro"/>
</dbReference>
<dbReference type="KEGG" id="apuu:APUU_80995A"/>
<dbReference type="InterPro" id="IPR053137">
    <property type="entry name" value="NLR-like"/>
</dbReference>
<reference evidence="2" key="2">
    <citation type="submission" date="2021-02" db="EMBL/GenBank/DDBJ databases">
        <title>Aspergillus puulaauensis MK2 genome sequence.</title>
        <authorList>
            <person name="Futagami T."/>
            <person name="Mori K."/>
            <person name="Kadooka C."/>
            <person name="Tanaka T."/>
        </authorList>
    </citation>
    <scope>NUCLEOTIDE SEQUENCE</scope>
    <source>
        <strain evidence="2">MK2</strain>
    </source>
</reference>
<accession>A0A7R7Y028</accession>
<gene>
    <name evidence="2" type="ORF">APUU_80995A</name>
</gene>
<dbReference type="EMBL" id="AP024450">
    <property type="protein sequence ID" value="BCS30692.1"/>
    <property type="molecule type" value="Genomic_DNA"/>
</dbReference>
<dbReference type="Proteomes" id="UP000654913">
    <property type="component" value="Chromosome 8"/>
</dbReference>
<dbReference type="InterPro" id="IPR035994">
    <property type="entry name" value="Nucleoside_phosphorylase_sf"/>
</dbReference>
<feature type="region of interest" description="Disordered" evidence="1">
    <location>
        <begin position="454"/>
        <end position="486"/>
    </location>
</feature>
<evidence type="ECO:0000313" key="3">
    <source>
        <dbReference type="Proteomes" id="UP000654913"/>
    </source>
</evidence>
<dbReference type="GeneID" id="64980689"/>
<name>A0A7R7Y028_9EURO</name>
<keyword evidence="3" id="KW-1185">Reference proteome</keyword>